<dbReference type="Gene3D" id="3.30.420.150">
    <property type="entry name" value="Exopolyphosphatase. Domain 2"/>
    <property type="match status" value="1"/>
</dbReference>
<evidence type="ECO:0000313" key="2">
    <source>
        <dbReference type="EMBL" id="SVA65513.1"/>
    </source>
</evidence>
<dbReference type="InterPro" id="IPR003695">
    <property type="entry name" value="Ppx_GppA_N"/>
</dbReference>
<sequence>VSKGGSPVEGEPTEVDRELVRESLGREPTGRFTVAVRDGAGRPVVIRNHPVLEDGRPMPTLYWLVDDDLRVRVGRLESAGGVRRAEAECRPEALTEAHLRYAVEREAELPSDHAGHRPTGGVGGTRRGVKCLHAHYAWFLAGGDDPVGLWVHQRLGDQIQPAGGALAADHHEELVAAIDCGTNSTRLLIVDGTRTVQRLVRITRLGEGVDATGRFASEAVDRVLGVLREFRAVLDQHGVTRVRMVATSAARDVVDREDFFDSVEEVVGLRPELLSGAEEGRLAFEGATADLDPADGPFLVVDIGGGSTEFVLGTEVAEVVHSCDIGCVRLTEGWIAHDPPWPEELHACLAVTEGHLDEVGRELPRLEEARTLVGLAGTVSCIAAVELGLVAYDRDQLHHFQLTKEAVEEVFRTLATEDRAERMANPGLEEGRAEVIVAGTAILVKVMRQLDFSACLVSEADLLDGLVASLVDPGVASELHSDSLVRKDLSHE</sequence>
<dbReference type="PANTHER" id="PTHR30005:SF13">
    <property type="entry name" value="EXOPOLYPHOSPHATASE 2"/>
    <property type="match status" value="1"/>
</dbReference>
<dbReference type="InterPro" id="IPR050273">
    <property type="entry name" value="GppA/Ppx_hydrolase"/>
</dbReference>
<organism evidence="2">
    <name type="scientific">marine metagenome</name>
    <dbReference type="NCBI Taxonomy" id="408172"/>
    <lineage>
        <taxon>unclassified sequences</taxon>
        <taxon>metagenomes</taxon>
        <taxon>ecological metagenomes</taxon>
    </lineage>
</organism>
<proteinExistence type="predicted"/>
<reference evidence="2" key="1">
    <citation type="submission" date="2018-05" db="EMBL/GenBank/DDBJ databases">
        <authorList>
            <person name="Lanie J.A."/>
            <person name="Ng W.-L."/>
            <person name="Kazmierczak K.M."/>
            <person name="Andrzejewski T.M."/>
            <person name="Davidsen T.M."/>
            <person name="Wayne K.J."/>
            <person name="Tettelin H."/>
            <person name="Glass J.I."/>
            <person name="Rusch D."/>
            <person name="Podicherti R."/>
            <person name="Tsui H.-C.T."/>
            <person name="Winkler M.E."/>
        </authorList>
    </citation>
    <scope>NUCLEOTIDE SEQUENCE</scope>
</reference>
<dbReference type="Gene3D" id="3.30.420.40">
    <property type="match status" value="1"/>
</dbReference>
<dbReference type="GO" id="GO:0016462">
    <property type="term" value="F:pyrophosphatase activity"/>
    <property type="evidence" value="ECO:0007669"/>
    <property type="project" value="TreeGrafter"/>
</dbReference>
<feature type="non-terminal residue" evidence="2">
    <location>
        <position position="1"/>
    </location>
</feature>
<evidence type="ECO:0000259" key="1">
    <source>
        <dbReference type="Pfam" id="PF02541"/>
    </source>
</evidence>
<dbReference type="Pfam" id="PF02541">
    <property type="entry name" value="Ppx-GppA"/>
    <property type="match status" value="1"/>
</dbReference>
<dbReference type="Pfam" id="PF04417">
    <property type="entry name" value="DUF501"/>
    <property type="match status" value="1"/>
</dbReference>
<name>A0A381XMN0_9ZZZZ</name>
<gene>
    <name evidence="2" type="ORF">METZ01_LOCUS118367</name>
</gene>
<dbReference type="PANTHER" id="PTHR30005">
    <property type="entry name" value="EXOPOLYPHOSPHATASE"/>
    <property type="match status" value="1"/>
</dbReference>
<protein>
    <recommendedName>
        <fullName evidence="1">Ppx/GppA phosphatase N-terminal domain-containing protein</fullName>
    </recommendedName>
</protein>
<dbReference type="InterPro" id="IPR007511">
    <property type="entry name" value="DUF501"/>
</dbReference>
<dbReference type="CDD" id="cd24119">
    <property type="entry name" value="ASKHA_NBD_MtPPX2-like"/>
    <property type="match status" value="1"/>
</dbReference>
<dbReference type="EMBL" id="UINC01015580">
    <property type="protein sequence ID" value="SVA65513.1"/>
    <property type="molecule type" value="Genomic_DNA"/>
</dbReference>
<feature type="domain" description="Ppx/GppA phosphatase N-terminal" evidence="1">
    <location>
        <begin position="194"/>
        <end position="471"/>
    </location>
</feature>
<accession>A0A381XMN0</accession>
<dbReference type="AlphaFoldDB" id="A0A381XMN0"/>
<dbReference type="SUPFAM" id="SSF53067">
    <property type="entry name" value="Actin-like ATPase domain"/>
    <property type="match status" value="2"/>
</dbReference>
<dbReference type="InterPro" id="IPR043129">
    <property type="entry name" value="ATPase_NBD"/>
</dbReference>